<evidence type="ECO:0000256" key="7">
    <source>
        <dbReference type="ARBA" id="ARBA00023136"/>
    </source>
</evidence>
<evidence type="ECO:0000256" key="3">
    <source>
        <dbReference type="ARBA" id="ARBA00022475"/>
    </source>
</evidence>
<evidence type="ECO:0000256" key="5">
    <source>
        <dbReference type="ARBA" id="ARBA00022692"/>
    </source>
</evidence>
<evidence type="ECO:0000259" key="9">
    <source>
        <dbReference type="PROSITE" id="PS50928"/>
    </source>
</evidence>
<organism evidence="10 11">
    <name type="scientific">Halonotius pteroides</name>
    <dbReference type="NCBI Taxonomy" id="268735"/>
    <lineage>
        <taxon>Archaea</taxon>
        <taxon>Methanobacteriati</taxon>
        <taxon>Methanobacteriota</taxon>
        <taxon>Stenosarchaea group</taxon>
        <taxon>Halobacteria</taxon>
        <taxon>Halobacteriales</taxon>
        <taxon>Haloferacaceae</taxon>
        <taxon>Halonotius</taxon>
    </lineage>
</organism>
<comment type="caution">
    <text evidence="10">The sequence shown here is derived from an EMBL/GenBank/DDBJ whole genome shotgun (WGS) entry which is preliminary data.</text>
</comment>
<reference evidence="10 11" key="1">
    <citation type="submission" date="2018-06" db="EMBL/GenBank/DDBJ databases">
        <title>Halonotius sp. F13-13 a new haloarchaeeon isolated from a solar saltern from Isla Cristina, Huelva, Spain.</title>
        <authorList>
            <person name="Duran-Viseras A."/>
            <person name="Sanchez-Porro C."/>
            <person name="Ventosa A."/>
        </authorList>
    </citation>
    <scope>NUCLEOTIDE SEQUENCE [LARGE SCALE GENOMIC DNA]</scope>
    <source>
        <strain evidence="10 11">CECT 7525</strain>
    </source>
</reference>
<evidence type="ECO:0000256" key="1">
    <source>
        <dbReference type="ARBA" id="ARBA00004429"/>
    </source>
</evidence>
<dbReference type="GO" id="GO:0005886">
    <property type="term" value="C:plasma membrane"/>
    <property type="evidence" value="ECO:0007669"/>
    <property type="project" value="UniProtKB-SubCell"/>
</dbReference>
<comment type="subcellular location">
    <subcellularLocation>
        <location evidence="1">Cell inner membrane</location>
        <topology evidence="1">Multi-pass membrane protein</topology>
    </subcellularLocation>
    <subcellularLocation>
        <location evidence="8">Cell membrane</location>
        <topology evidence="8">Multi-pass membrane protein</topology>
    </subcellularLocation>
</comment>
<evidence type="ECO:0000256" key="4">
    <source>
        <dbReference type="ARBA" id="ARBA00022519"/>
    </source>
</evidence>
<dbReference type="InterPro" id="IPR035906">
    <property type="entry name" value="MetI-like_sf"/>
</dbReference>
<dbReference type="AlphaFoldDB" id="A0A3A6Q296"/>
<feature type="domain" description="ABC transmembrane type-1" evidence="9">
    <location>
        <begin position="66"/>
        <end position="253"/>
    </location>
</feature>
<dbReference type="PANTHER" id="PTHR43357:SF4">
    <property type="entry name" value="INNER MEMBRANE ABC TRANSPORTER PERMEASE PROTEIN YDCV"/>
    <property type="match status" value="1"/>
</dbReference>
<gene>
    <name evidence="10" type="ORF">DP106_02905</name>
</gene>
<feature type="transmembrane region" description="Helical" evidence="8">
    <location>
        <begin position="235"/>
        <end position="260"/>
    </location>
</feature>
<dbReference type="OrthoDB" id="11163at2157"/>
<keyword evidence="11" id="KW-1185">Reference proteome</keyword>
<dbReference type="SUPFAM" id="SSF161098">
    <property type="entry name" value="MetI-like"/>
    <property type="match status" value="1"/>
</dbReference>
<evidence type="ECO:0000256" key="6">
    <source>
        <dbReference type="ARBA" id="ARBA00022989"/>
    </source>
</evidence>
<accession>A0A3A6Q296</accession>
<dbReference type="RefSeq" id="WP_120083286.1">
    <property type="nucleotide sequence ID" value="NZ_QMDW01000003.1"/>
</dbReference>
<keyword evidence="4" id="KW-0997">Cell inner membrane</keyword>
<feature type="transmembrane region" description="Helical" evidence="8">
    <location>
        <begin position="137"/>
        <end position="157"/>
    </location>
</feature>
<evidence type="ECO:0000313" key="11">
    <source>
        <dbReference type="Proteomes" id="UP000281564"/>
    </source>
</evidence>
<dbReference type="PROSITE" id="PS50928">
    <property type="entry name" value="ABC_TM1"/>
    <property type="match status" value="1"/>
</dbReference>
<dbReference type="EMBL" id="QMDW01000003">
    <property type="protein sequence ID" value="RJX51051.1"/>
    <property type="molecule type" value="Genomic_DNA"/>
</dbReference>
<keyword evidence="3" id="KW-1003">Cell membrane</keyword>
<name>A0A3A6Q296_9EURY</name>
<keyword evidence="6 8" id="KW-1133">Transmembrane helix</keyword>
<dbReference type="GO" id="GO:0055085">
    <property type="term" value="P:transmembrane transport"/>
    <property type="evidence" value="ECO:0007669"/>
    <property type="project" value="InterPro"/>
</dbReference>
<evidence type="ECO:0000313" key="10">
    <source>
        <dbReference type="EMBL" id="RJX51051.1"/>
    </source>
</evidence>
<feature type="transmembrane region" description="Helical" evidence="8">
    <location>
        <begin position="20"/>
        <end position="44"/>
    </location>
</feature>
<dbReference type="Gene3D" id="1.10.3720.10">
    <property type="entry name" value="MetI-like"/>
    <property type="match status" value="1"/>
</dbReference>
<feature type="transmembrane region" description="Helical" evidence="8">
    <location>
        <begin position="100"/>
        <end position="125"/>
    </location>
</feature>
<dbReference type="CDD" id="cd06261">
    <property type="entry name" value="TM_PBP2"/>
    <property type="match status" value="1"/>
</dbReference>
<comment type="similarity">
    <text evidence="8">Belongs to the binding-protein-dependent transport system permease family.</text>
</comment>
<dbReference type="Proteomes" id="UP000281564">
    <property type="component" value="Unassembled WGS sequence"/>
</dbReference>
<evidence type="ECO:0000256" key="2">
    <source>
        <dbReference type="ARBA" id="ARBA00022448"/>
    </source>
</evidence>
<feature type="transmembrane region" description="Helical" evidence="8">
    <location>
        <begin position="65"/>
        <end position="88"/>
    </location>
</feature>
<proteinExistence type="inferred from homology"/>
<dbReference type="Pfam" id="PF00528">
    <property type="entry name" value="BPD_transp_1"/>
    <property type="match status" value="1"/>
</dbReference>
<dbReference type="InterPro" id="IPR000515">
    <property type="entry name" value="MetI-like"/>
</dbReference>
<protein>
    <submittedName>
        <fullName evidence="10">ABC transporter permease</fullName>
    </submittedName>
</protein>
<dbReference type="PANTHER" id="PTHR43357">
    <property type="entry name" value="INNER MEMBRANE ABC TRANSPORTER PERMEASE PROTEIN YDCV"/>
    <property type="match status" value="1"/>
</dbReference>
<keyword evidence="5 8" id="KW-0812">Transmembrane</keyword>
<keyword evidence="7 8" id="KW-0472">Membrane</keyword>
<keyword evidence="2 8" id="KW-0813">Transport</keyword>
<sequence>MGNTDRALRWLFRAGYGTVFLLLVAPVVVVTATSLSATTAVTFPPTDLSFRWYTTLFTRRVWMQAVQNSLLTAGGTAVFSTGLGVAGALGARHLSDRSQIAVSGLVLVPLLVPGVVLGVSLLIFFSRFGLQQRLSTIVLAHALWATPLTFSVMRATFSRFDWQLQEAAMDLGASRLRAFREVVVPNTVSGLVAAAAIAFVVSLQEFIMALFLSGRETRTIPVESWFALRGSLSPLVSVASTLLVGAVVLTLIIAATAIGLERVADDT</sequence>
<evidence type="ECO:0000256" key="8">
    <source>
        <dbReference type="RuleBase" id="RU363032"/>
    </source>
</evidence>